<dbReference type="InterPro" id="IPR036397">
    <property type="entry name" value="RNaseH_sf"/>
</dbReference>
<keyword evidence="2" id="KW-1185">Reference proteome</keyword>
<gene>
    <name evidence="1" type="ORF">P4O66_016854</name>
</gene>
<protein>
    <recommendedName>
        <fullName evidence="3">Tc1-like transposase DDE domain-containing protein</fullName>
    </recommendedName>
</protein>
<dbReference type="GO" id="GO:0003676">
    <property type="term" value="F:nucleic acid binding"/>
    <property type="evidence" value="ECO:0007669"/>
    <property type="project" value="InterPro"/>
</dbReference>
<evidence type="ECO:0000313" key="2">
    <source>
        <dbReference type="Proteomes" id="UP001239994"/>
    </source>
</evidence>
<comment type="caution">
    <text evidence="1">The sequence shown here is derived from an EMBL/GenBank/DDBJ whole genome shotgun (WGS) entry which is preliminary data.</text>
</comment>
<dbReference type="Proteomes" id="UP001239994">
    <property type="component" value="Unassembled WGS sequence"/>
</dbReference>
<feature type="non-terminal residue" evidence="1">
    <location>
        <position position="1"/>
    </location>
</feature>
<name>A0AAD8YZ87_9TELE</name>
<organism evidence="1 2">
    <name type="scientific">Electrophorus voltai</name>
    <dbReference type="NCBI Taxonomy" id="2609070"/>
    <lineage>
        <taxon>Eukaryota</taxon>
        <taxon>Metazoa</taxon>
        <taxon>Chordata</taxon>
        <taxon>Craniata</taxon>
        <taxon>Vertebrata</taxon>
        <taxon>Euteleostomi</taxon>
        <taxon>Actinopterygii</taxon>
        <taxon>Neopterygii</taxon>
        <taxon>Teleostei</taxon>
        <taxon>Ostariophysi</taxon>
        <taxon>Gymnotiformes</taxon>
        <taxon>Gymnotoidei</taxon>
        <taxon>Gymnotidae</taxon>
        <taxon>Electrophorus</taxon>
    </lineage>
</organism>
<dbReference type="Gene3D" id="3.30.420.10">
    <property type="entry name" value="Ribonuclease H-like superfamily/Ribonuclease H"/>
    <property type="match status" value="1"/>
</dbReference>
<evidence type="ECO:0000313" key="1">
    <source>
        <dbReference type="EMBL" id="KAK1788420.1"/>
    </source>
</evidence>
<reference evidence="1" key="1">
    <citation type="submission" date="2023-03" db="EMBL/GenBank/DDBJ databases">
        <title>Electrophorus voltai genome.</title>
        <authorList>
            <person name="Bian C."/>
        </authorList>
    </citation>
    <scope>NUCLEOTIDE SEQUENCE</scope>
    <source>
        <strain evidence="1">CB-2022</strain>
        <tissue evidence="1">Muscle</tissue>
    </source>
</reference>
<dbReference type="EMBL" id="JAROKS010000023">
    <property type="protein sequence ID" value="KAK1788420.1"/>
    <property type="molecule type" value="Genomic_DNA"/>
</dbReference>
<proteinExistence type="predicted"/>
<sequence>MVQERATAELAEPGRPGACLSLTWGRDGTRMHYGKKASLWRQCDALGNILLGKTSGLGIHLDVTLTRTTYLNIIIDQVHPFTAMVFPNDSGLFQQDNAPCHSAKIFQEWFEENAKGFK</sequence>
<dbReference type="AlphaFoldDB" id="A0AAD8YZ87"/>
<accession>A0AAD8YZ87</accession>
<evidence type="ECO:0008006" key="3">
    <source>
        <dbReference type="Google" id="ProtNLM"/>
    </source>
</evidence>